<comment type="similarity">
    <text evidence="1 11">Belongs to the thymidylate kinase family.</text>
</comment>
<proteinExistence type="inferred from homology"/>
<dbReference type="NCBIfam" id="NF005923">
    <property type="entry name" value="PRK07933.1"/>
    <property type="match status" value="1"/>
</dbReference>
<evidence type="ECO:0000313" key="13">
    <source>
        <dbReference type="EMBL" id="MFC7332684.1"/>
    </source>
</evidence>
<evidence type="ECO:0000256" key="4">
    <source>
        <dbReference type="ARBA" id="ARBA00022679"/>
    </source>
</evidence>
<evidence type="ECO:0000256" key="10">
    <source>
        <dbReference type="ARBA" id="ARBA00048743"/>
    </source>
</evidence>
<evidence type="ECO:0000256" key="1">
    <source>
        <dbReference type="ARBA" id="ARBA00009776"/>
    </source>
</evidence>
<comment type="function">
    <text evidence="11">Phosphorylation of dTMP to form dTDP in both de novo and salvage pathways of dTTP synthesis.</text>
</comment>
<evidence type="ECO:0000256" key="3">
    <source>
        <dbReference type="ARBA" id="ARBA00017144"/>
    </source>
</evidence>
<evidence type="ECO:0000259" key="12">
    <source>
        <dbReference type="Pfam" id="PF02223"/>
    </source>
</evidence>
<evidence type="ECO:0000256" key="8">
    <source>
        <dbReference type="ARBA" id="ARBA00022840"/>
    </source>
</evidence>
<sequence>MLIAIEGIDGAGKRTLTEAIAGLLAGRGLTCAATSFPQYGRTRAARGVQELLNLGPEELARIEPREAAAWYALDRFESRGLLAGLRAGHDVVLIDRWIASNIAYQRARAPVAEGPGLEAWILELETGLYGLPVPDATVLVATPETAAADLIRRKGGRDYTDKAFDALEANRALQARVLATYHDLAARGVLGRWIVLHPVRDGTLRPPADLAAEVVAALLP</sequence>
<comment type="catalytic activity">
    <reaction evidence="10 11">
        <text>dTMP + ATP = dTDP + ADP</text>
        <dbReference type="Rhea" id="RHEA:13517"/>
        <dbReference type="ChEBI" id="CHEBI:30616"/>
        <dbReference type="ChEBI" id="CHEBI:58369"/>
        <dbReference type="ChEBI" id="CHEBI:63528"/>
        <dbReference type="ChEBI" id="CHEBI:456216"/>
        <dbReference type="EC" id="2.7.4.9"/>
    </reaction>
</comment>
<dbReference type="EC" id="2.7.4.9" evidence="2 11"/>
<evidence type="ECO:0000313" key="14">
    <source>
        <dbReference type="Proteomes" id="UP001596456"/>
    </source>
</evidence>
<keyword evidence="6 11" id="KW-0547">Nucleotide-binding</keyword>
<dbReference type="GO" id="GO:0004798">
    <property type="term" value="F:dTMP kinase activity"/>
    <property type="evidence" value="ECO:0007669"/>
    <property type="project" value="UniProtKB-EC"/>
</dbReference>
<accession>A0ABW2KRR2</accession>
<evidence type="ECO:0000256" key="2">
    <source>
        <dbReference type="ARBA" id="ARBA00012980"/>
    </source>
</evidence>
<dbReference type="PANTHER" id="PTHR10344">
    <property type="entry name" value="THYMIDYLATE KINASE"/>
    <property type="match status" value="1"/>
</dbReference>
<dbReference type="HAMAP" id="MF_00165">
    <property type="entry name" value="Thymidylate_kinase"/>
    <property type="match status" value="1"/>
</dbReference>
<dbReference type="InterPro" id="IPR027417">
    <property type="entry name" value="P-loop_NTPase"/>
</dbReference>
<keyword evidence="8 11" id="KW-0067">ATP-binding</keyword>
<gene>
    <name evidence="11" type="primary">tmk</name>
    <name evidence="13" type="ORF">ACFQPS_05880</name>
</gene>
<evidence type="ECO:0000256" key="5">
    <source>
        <dbReference type="ARBA" id="ARBA00022727"/>
    </source>
</evidence>
<dbReference type="InterPro" id="IPR018094">
    <property type="entry name" value="Thymidylate_kinase"/>
</dbReference>
<name>A0ABW2KRR2_9PROT</name>
<comment type="caution">
    <text evidence="13">The sequence shown here is derived from an EMBL/GenBank/DDBJ whole genome shotgun (WGS) entry which is preliminary data.</text>
</comment>
<keyword evidence="7 11" id="KW-0418">Kinase</keyword>
<dbReference type="Pfam" id="PF02223">
    <property type="entry name" value="Thymidylate_kin"/>
    <property type="match status" value="1"/>
</dbReference>
<dbReference type="EMBL" id="JBHTCM010000006">
    <property type="protein sequence ID" value="MFC7332684.1"/>
    <property type="molecule type" value="Genomic_DNA"/>
</dbReference>
<dbReference type="InterPro" id="IPR039430">
    <property type="entry name" value="Thymidylate_kin-like_dom"/>
</dbReference>
<dbReference type="SUPFAM" id="SSF52540">
    <property type="entry name" value="P-loop containing nucleoside triphosphate hydrolases"/>
    <property type="match status" value="1"/>
</dbReference>
<dbReference type="RefSeq" id="WP_377357249.1">
    <property type="nucleotide sequence ID" value="NZ_JBHTCM010000006.1"/>
</dbReference>
<evidence type="ECO:0000256" key="11">
    <source>
        <dbReference type="HAMAP-Rule" id="MF_00165"/>
    </source>
</evidence>
<reference evidence="14" key="1">
    <citation type="journal article" date="2019" name="Int. J. Syst. Evol. Microbiol.">
        <title>The Global Catalogue of Microorganisms (GCM) 10K type strain sequencing project: providing services to taxonomists for standard genome sequencing and annotation.</title>
        <authorList>
            <consortium name="The Broad Institute Genomics Platform"/>
            <consortium name="The Broad Institute Genome Sequencing Center for Infectious Disease"/>
            <person name="Wu L."/>
            <person name="Ma J."/>
        </authorList>
    </citation>
    <scope>NUCLEOTIDE SEQUENCE [LARGE SCALE GENOMIC DNA]</scope>
    <source>
        <strain evidence="14">CGMCC 1.16275</strain>
    </source>
</reference>
<keyword evidence="5 11" id="KW-0545">Nucleotide biosynthesis</keyword>
<evidence type="ECO:0000256" key="9">
    <source>
        <dbReference type="ARBA" id="ARBA00029962"/>
    </source>
</evidence>
<dbReference type="Proteomes" id="UP001596456">
    <property type="component" value="Unassembled WGS sequence"/>
</dbReference>
<feature type="domain" description="Thymidylate kinase-like" evidence="12">
    <location>
        <begin position="5"/>
        <end position="177"/>
    </location>
</feature>
<dbReference type="Gene3D" id="3.40.50.300">
    <property type="entry name" value="P-loop containing nucleotide triphosphate hydrolases"/>
    <property type="match status" value="1"/>
</dbReference>
<evidence type="ECO:0000256" key="6">
    <source>
        <dbReference type="ARBA" id="ARBA00022741"/>
    </source>
</evidence>
<organism evidence="13 14">
    <name type="scientific">Rhodocista pekingensis</name>
    <dbReference type="NCBI Taxonomy" id="201185"/>
    <lineage>
        <taxon>Bacteria</taxon>
        <taxon>Pseudomonadati</taxon>
        <taxon>Pseudomonadota</taxon>
        <taxon>Alphaproteobacteria</taxon>
        <taxon>Rhodospirillales</taxon>
        <taxon>Azospirillaceae</taxon>
        <taxon>Rhodocista</taxon>
    </lineage>
</organism>
<dbReference type="PANTHER" id="PTHR10344:SF4">
    <property type="entry name" value="UMP-CMP KINASE 2, MITOCHONDRIAL"/>
    <property type="match status" value="1"/>
</dbReference>
<comment type="caution">
    <text evidence="11">Lacks conserved residue(s) required for the propagation of feature annotation.</text>
</comment>
<evidence type="ECO:0000256" key="7">
    <source>
        <dbReference type="ARBA" id="ARBA00022777"/>
    </source>
</evidence>
<dbReference type="CDD" id="cd01672">
    <property type="entry name" value="TMPK"/>
    <property type="match status" value="1"/>
</dbReference>
<keyword evidence="4 11" id="KW-0808">Transferase</keyword>
<protein>
    <recommendedName>
        <fullName evidence="3 11">Thymidylate kinase</fullName>
        <ecNumber evidence="2 11">2.7.4.9</ecNumber>
    </recommendedName>
    <alternativeName>
        <fullName evidence="9 11">dTMP kinase</fullName>
    </alternativeName>
</protein>
<keyword evidence="14" id="KW-1185">Reference proteome</keyword>